<reference evidence="1 2" key="1">
    <citation type="journal article" date="2024" name="Plant Biotechnol. J.">
        <title>Dendrobium thyrsiflorum genome and its molecular insights into genes involved in important horticultural traits.</title>
        <authorList>
            <person name="Chen B."/>
            <person name="Wang J.Y."/>
            <person name="Zheng P.J."/>
            <person name="Li K.L."/>
            <person name="Liang Y.M."/>
            <person name="Chen X.F."/>
            <person name="Zhang C."/>
            <person name="Zhao X."/>
            <person name="He X."/>
            <person name="Zhang G.Q."/>
            <person name="Liu Z.J."/>
            <person name="Xu Q."/>
        </authorList>
    </citation>
    <scope>NUCLEOTIDE SEQUENCE [LARGE SCALE GENOMIC DNA]</scope>
    <source>
        <strain evidence="1">GZMU011</strain>
    </source>
</reference>
<name>A0ABD0VUU6_DENTH</name>
<dbReference type="EMBL" id="JANQDX010000001">
    <property type="protein sequence ID" value="KAL0928740.1"/>
    <property type="molecule type" value="Genomic_DNA"/>
</dbReference>
<proteinExistence type="predicted"/>
<evidence type="ECO:0000313" key="2">
    <source>
        <dbReference type="Proteomes" id="UP001552299"/>
    </source>
</evidence>
<keyword evidence="2" id="KW-1185">Reference proteome</keyword>
<evidence type="ECO:0000313" key="1">
    <source>
        <dbReference type="EMBL" id="KAL0928740.1"/>
    </source>
</evidence>
<comment type="caution">
    <text evidence="1">The sequence shown here is derived from an EMBL/GenBank/DDBJ whole genome shotgun (WGS) entry which is preliminary data.</text>
</comment>
<organism evidence="1 2">
    <name type="scientific">Dendrobium thyrsiflorum</name>
    <name type="common">Pinecone-like raceme dendrobium</name>
    <name type="synonym">Orchid</name>
    <dbReference type="NCBI Taxonomy" id="117978"/>
    <lineage>
        <taxon>Eukaryota</taxon>
        <taxon>Viridiplantae</taxon>
        <taxon>Streptophyta</taxon>
        <taxon>Embryophyta</taxon>
        <taxon>Tracheophyta</taxon>
        <taxon>Spermatophyta</taxon>
        <taxon>Magnoliopsida</taxon>
        <taxon>Liliopsida</taxon>
        <taxon>Asparagales</taxon>
        <taxon>Orchidaceae</taxon>
        <taxon>Epidendroideae</taxon>
        <taxon>Malaxideae</taxon>
        <taxon>Dendrobiinae</taxon>
        <taxon>Dendrobium</taxon>
    </lineage>
</organism>
<accession>A0ABD0VUU6</accession>
<dbReference type="AlphaFoldDB" id="A0ABD0VUU6"/>
<dbReference type="Proteomes" id="UP001552299">
    <property type="component" value="Unassembled WGS sequence"/>
</dbReference>
<protein>
    <submittedName>
        <fullName evidence="1">Uncharacterized protein</fullName>
    </submittedName>
</protein>
<gene>
    <name evidence="1" type="ORF">M5K25_000659</name>
</gene>
<sequence length="132" mass="14767">MDPSDIHDQALALCELKVFCSPDWSKRCPKLFKSLSLSDKISAASRHLPRLGENYEKTGPPATLEKNASHRVPFPPRLEKARIGGYPVRHERRKWSFTCLAEGTAPDSLPTTLGKSVHELVFRCAANAENRI</sequence>